<dbReference type="GO" id="GO:0005576">
    <property type="term" value="C:extracellular region"/>
    <property type="evidence" value="ECO:0007669"/>
    <property type="project" value="TreeGrafter"/>
</dbReference>
<dbReference type="PROSITE" id="PS52029">
    <property type="entry name" value="LD_TPASE"/>
    <property type="match status" value="1"/>
</dbReference>
<evidence type="ECO:0000313" key="9">
    <source>
        <dbReference type="EMBL" id="TBX45027.1"/>
    </source>
</evidence>
<feature type="active site" description="Proton donor/acceptor" evidence="6">
    <location>
        <position position="152"/>
    </location>
</feature>
<proteinExistence type="predicted"/>
<keyword evidence="5 6" id="KW-0961">Cell wall biogenesis/degradation</keyword>
<protein>
    <submittedName>
        <fullName evidence="9">Murein L,D-transpeptidase</fullName>
    </submittedName>
</protein>
<evidence type="ECO:0000256" key="3">
    <source>
        <dbReference type="ARBA" id="ARBA00022960"/>
    </source>
</evidence>
<evidence type="ECO:0000313" key="10">
    <source>
        <dbReference type="Proteomes" id="UP000292648"/>
    </source>
</evidence>
<keyword evidence="7" id="KW-0472">Membrane</keyword>
<gene>
    <name evidence="9" type="ORF">EUZ87_06015</name>
</gene>
<dbReference type="GO" id="GO:0071555">
    <property type="term" value="P:cell wall organization"/>
    <property type="evidence" value="ECO:0007669"/>
    <property type="project" value="UniProtKB-UniRule"/>
</dbReference>
<dbReference type="SUPFAM" id="SSF141523">
    <property type="entry name" value="L,D-transpeptidase catalytic domain-like"/>
    <property type="match status" value="1"/>
</dbReference>
<dbReference type="PANTHER" id="PTHR30582:SF2">
    <property type="entry name" value="L,D-TRANSPEPTIDASE YCIB-RELATED"/>
    <property type="match status" value="1"/>
</dbReference>
<evidence type="ECO:0000256" key="2">
    <source>
        <dbReference type="ARBA" id="ARBA00022679"/>
    </source>
</evidence>
<dbReference type="UniPathway" id="UPA00219"/>
<dbReference type="InterPro" id="IPR038063">
    <property type="entry name" value="Transpep_catalytic_dom"/>
</dbReference>
<comment type="pathway">
    <text evidence="1 6">Cell wall biogenesis; peptidoglycan biosynthesis.</text>
</comment>
<dbReference type="GO" id="GO:0018104">
    <property type="term" value="P:peptidoglycan-protein cross-linking"/>
    <property type="evidence" value="ECO:0007669"/>
    <property type="project" value="TreeGrafter"/>
</dbReference>
<accession>A0A4V2L1U4</accession>
<evidence type="ECO:0000256" key="6">
    <source>
        <dbReference type="PROSITE-ProRule" id="PRU01373"/>
    </source>
</evidence>
<feature type="domain" description="L,D-TPase catalytic" evidence="8">
    <location>
        <begin position="79"/>
        <end position="203"/>
    </location>
</feature>
<dbReference type="GO" id="GO:0008360">
    <property type="term" value="P:regulation of cell shape"/>
    <property type="evidence" value="ECO:0007669"/>
    <property type="project" value="UniProtKB-UniRule"/>
</dbReference>
<evidence type="ECO:0000256" key="1">
    <source>
        <dbReference type="ARBA" id="ARBA00004752"/>
    </source>
</evidence>
<evidence type="ECO:0000256" key="7">
    <source>
        <dbReference type="SAM" id="Phobius"/>
    </source>
</evidence>
<dbReference type="GO" id="GO:0071972">
    <property type="term" value="F:peptidoglycan L,D-transpeptidase activity"/>
    <property type="evidence" value="ECO:0007669"/>
    <property type="project" value="TreeGrafter"/>
</dbReference>
<name>A0A4V2L1U4_9LACO</name>
<feature type="transmembrane region" description="Helical" evidence="7">
    <location>
        <begin position="7"/>
        <end position="29"/>
    </location>
</feature>
<reference evidence="9 10" key="1">
    <citation type="submission" date="2019-01" db="EMBL/GenBank/DDBJ databases">
        <title>Draft genome sequence of Lactobacillus paraplantarum OSY-TC318, a Producer of the novel lantibiotic Paraplantaracin TC318.</title>
        <authorList>
            <person name="Hussein W.E."/>
            <person name="Huang E."/>
            <person name="Yousef A.E."/>
        </authorList>
    </citation>
    <scope>NUCLEOTIDE SEQUENCE [LARGE SCALE GENOMIC DNA]</scope>
    <source>
        <strain evidence="9 10">OSY-TC318</strain>
    </source>
</reference>
<dbReference type="InterPro" id="IPR050979">
    <property type="entry name" value="LD-transpeptidase"/>
</dbReference>
<sequence>MKISVQQLIWLTMGAISVTMVSGFGHLFIRHHQATVRARPIANVNHATTKVKASVPVTIDWHKPSMARAYPKLTQYSAINIRVSIKKQRVYLQNNEQVLYTMLASTGKHGSDTPTGHFEVQAERGLHFFNTQSGEGANYWVSFKDHGIYLFHSVPVDANNQYIANEAKQLGKVANSHGCIRLSIADAKWLYENIPTHTPVVVS</sequence>
<dbReference type="Pfam" id="PF03734">
    <property type="entry name" value="YkuD"/>
    <property type="match status" value="1"/>
</dbReference>
<keyword evidence="4 6" id="KW-0573">Peptidoglycan synthesis</keyword>
<keyword evidence="7" id="KW-1133">Transmembrane helix</keyword>
<dbReference type="Gene3D" id="2.40.440.10">
    <property type="entry name" value="L,D-transpeptidase catalytic domain-like"/>
    <property type="match status" value="1"/>
</dbReference>
<dbReference type="AlphaFoldDB" id="A0A4V2L1U4"/>
<dbReference type="Proteomes" id="UP000292648">
    <property type="component" value="Unassembled WGS sequence"/>
</dbReference>
<keyword evidence="3 6" id="KW-0133">Cell shape</keyword>
<dbReference type="EMBL" id="SEHH01000050">
    <property type="protein sequence ID" value="TBX45027.1"/>
    <property type="molecule type" value="Genomic_DNA"/>
</dbReference>
<feature type="active site" description="Nucleophile" evidence="6">
    <location>
        <position position="179"/>
    </location>
</feature>
<comment type="caution">
    <text evidence="9">The sequence shown here is derived from an EMBL/GenBank/DDBJ whole genome shotgun (WGS) entry which is preliminary data.</text>
</comment>
<evidence type="ECO:0000256" key="5">
    <source>
        <dbReference type="ARBA" id="ARBA00023316"/>
    </source>
</evidence>
<organism evidence="9 10">
    <name type="scientific">Lactiplantibacillus paraplantarum</name>
    <dbReference type="NCBI Taxonomy" id="60520"/>
    <lineage>
        <taxon>Bacteria</taxon>
        <taxon>Bacillati</taxon>
        <taxon>Bacillota</taxon>
        <taxon>Bacilli</taxon>
        <taxon>Lactobacillales</taxon>
        <taxon>Lactobacillaceae</taxon>
        <taxon>Lactiplantibacillus</taxon>
    </lineage>
</organism>
<keyword evidence="2" id="KW-0808">Transferase</keyword>
<evidence type="ECO:0000259" key="8">
    <source>
        <dbReference type="PROSITE" id="PS52029"/>
    </source>
</evidence>
<keyword evidence="7" id="KW-0812">Transmembrane</keyword>
<dbReference type="InterPro" id="IPR005490">
    <property type="entry name" value="LD_TPept_cat_dom"/>
</dbReference>
<dbReference type="CDD" id="cd16913">
    <property type="entry name" value="YkuD_like"/>
    <property type="match status" value="1"/>
</dbReference>
<dbReference type="PANTHER" id="PTHR30582">
    <property type="entry name" value="L,D-TRANSPEPTIDASE"/>
    <property type="match status" value="1"/>
</dbReference>
<evidence type="ECO:0000256" key="4">
    <source>
        <dbReference type="ARBA" id="ARBA00022984"/>
    </source>
</evidence>
<dbReference type="GO" id="GO:0016740">
    <property type="term" value="F:transferase activity"/>
    <property type="evidence" value="ECO:0007669"/>
    <property type="project" value="UniProtKB-KW"/>
</dbReference>